<evidence type="ECO:0000313" key="4">
    <source>
        <dbReference type="EMBL" id="TPQ17706.1"/>
    </source>
</evidence>
<feature type="non-terminal residue" evidence="4">
    <location>
        <position position="1"/>
    </location>
</feature>
<organism evidence="4 5">
    <name type="scientific">Streptomyces sporangiiformans</name>
    <dbReference type="NCBI Taxonomy" id="2315329"/>
    <lineage>
        <taxon>Bacteria</taxon>
        <taxon>Bacillati</taxon>
        <taxon>Actinomycetota</taxon>
        <taxon>Actinomycetes</taxon>
        <taxon>Kitasatosporales</taxon>
        <taxon>Streptomycetaceae</taxon>
        <taxon>Streptomyces</taxon>
    </lineage>
</organism>
<dbReference type="SUPFAM" id="SSF51735">
    <property type="entry name" value="NAD(P)-binding Rossmann-fold domains"/>
    <property type="match status" value="2"/>
</dbReference>
<dbReference type="EMBL" id="VCHX02000214">
    <property type="protein sequence ID" value="TPQ17706.1"/>
    <property type="molecule type" value="Genomic_DNA"/>
</dbReference>
<keyword evidence="2" id="KW-0511">Multifunctional enzyme</keyword>
<evidence type="ECO:0000313" key="5">
    <source>
        <dbReference type="Proteomes" id="UP000317378"/>
    </source>
</evidence>
<dbReference type="PANTHER" id="PTHR43775">
    <property type="entry name" value="FATTY ACID SYNTHASE"/>
    <property type="match status" value="1"/>
</dbReference>
<protein>
    <submittedName>
        <fullName evidence="4">SDR family NAD(P)-dependent oxidoreductase</fullName>
    </submittedName>
</protein>
<dbReference type="Pfam" id="PF08659">
    <property type="entry name" value="KR"/>
    <property type="match status" value="1"/>
</dbReference>
<dbReference type="InterPro" id="IPR013968">
    <property type="entry name" value="PKS_KR"/>
</dbReference>
<dbReference type="GO" id="GO:0004312">
    <property type="term" value="F:fatty acid synthase activity"/>
    <property type="evidence" value="ECO:0007669"/>
    <property type="project" value="TreeGrafter"/>
</dbReference>
<dbReference type="AlphaFoldDB" id="A0A505DEX4"/>
<keyword evidence="5" id="KW-1185">Reference proteome</keyword>
<evidence type="ECO:0000256" key="1">
    <source>
        <dbReference type="ARBA" id="ARBA00022679"/>
    </source>
</evidence>
<feature type="non-terminal residue" evidence="4">
    <location>
        <position position="309"/>
    </location>
</feature>
<evidence type="ECO:0000256" key="2">
    <source>
        <dbReference type="ARBA" id="ARBA00023268"/>
    </source>
</evidence>
<dbReference type="GO" id="GO:0006633">
    <property type="term" value="P:fatty acid biosynthetic process"/>
    <property type="evidence" value="ECO:0007669"/>
    <property type="project" value="TreeGrafter"/>
</dbReference>
<comment type="caution">
    <text evidence="4">The sequence shown here is derived from an EMBL/GenBank/DDBJ whole genome shotgun (WGS) entry which is preliminary data.</text>
</comment>
<dbReference type="OrthoDB" id="4325138at2"/>
<gene>
    <name evidence="4" type="ORF">FGD71_034950</name>
</gene>
<feature type="domain" description="Ketoreductase (KR)" evidence="3">
    <location>
        <begin position="226"/>
        <end position="309"/>
    </location>
</feature>
<dbReference type="Proteomes" id="UP000317378">
    <property type="component" value="Unassembled WGS sequence"/>
</dbReference>
<dbReference type="InterPro" id="IPR050091">
    <property type="entry name" value="PKS_NRPS_Biosynth_Enz"/>
</dbReference>
<dbReference type="CDD" id="cd08952">
    <property type="entry name" value="KR_1_SDR_x"/>
    <property type="match status" value="1"/>
</dbReference>
<sequence>LGAVLPALSSWRRGRVVRSRVDEWRYSVSWKPLTLESRSLSGRWLVVSGGADGDVLSDALEGQGVEVVRLVLDGAVVSRAGLVERLSGLGLVDGVVSLLGLGETGLAGTVGLVQALGDAGVGAPLWLVTRGAVSVGRSDRLTAAVQAQVWGLGRVVGLEHPERWGGLLDLPEVLDERAVARLAGVLAGGGGDEDQLALRASGVFVRRLVRAPLGDAPVVRSWSPRGTVLITGGTGALGGHVARWAARMGAGHLVLTSRRGEEAPGVAELVAELMELGARVSVVACDVADRESLAGLLAEHPPTAVVHAA</sequence>
<proteinExistence type="predicted"/>
<keyword evidence="1" id="KW-0808">Transferase</keyword>
<evidence type="ECO:0000259" key="3">
    <source>
        <dbReference type="Pfam" id="PF08659"/>
    </source>
</evidence>
<accession>A0A505DEX4</accession>
<name>A0A505DEX4_9ACTN</name>
<dbReference type="PANTHER" id="PTHR43775:SF51">
    <property type="entry name" value="INACTIVE PHENOLPHTHIOCEROL SYNTHESIS POLYKETIDE SYNTHASE TYPE I PKS1-RELATED"/>
    <property type="match status" value="1"/>
</dbReference>
<dbReference type="Gene3D" id="3.40.50.720">
    <property type="entry name" value="NAD(P)-binding Rossmann-like Domain"/>
    <property type="match status" value="1"/>
</dbReference>
<dbReference type="InterPro" id="IPR036291">
    <property type="entry name" value="NAD(P)-bd_dom_sf"/>
</dbReference>
<reference evidence="4 5" key="1">
    <citation type="submission" date="2019-06" db="EMBL/GenBank/DDBJ databases">
        <title>Streptomyces sporangiiformans sp. nov., a novel actinomycete isolated from soil in Mount Song.</title>
        <authorList>
            <person name="Han L."/>
        </authorList>
    </citation>
    <scope>NUCLEOTIDE SEQUENCE [LARGE SCALE GENOMIC DNA]</scope>
    <source>
        <strain evidence="4 5">NEAU-SSA 1</strain>
    </source>
</reference>